<proteinExistence type="predicted"/>
<feature type="compositionally biased region" description="Basic residues" evidence="1">
    <location>
        <begin position="1"/>
        <end position="10"/>
    </location>
</feature>
<organism evidence="2 3">
    <name type="scientific">Trema orientale</name>
    <name type="common">Charcoal tree</name>
    <name type="synonym">Celtis orientalis</name>
    <dbReference type="NCBI Taxonomy" id="63057"/>
    <lineage>
        <taxon>Eukaryota</taxon>
        <taxon>Viridiplantae</taxon>
        <taxon>Streptophyta</taxon>
        <taxon>Embryophyta</taxon>
        <taxon>Tracheophyta</taxon>
        <taxon>Spermatophyta</taxon>
        <taxon>Magnoliopsida</taxon>
        <taxon>eudicotyledons</taxon>
        <taxon>Gunneridae</taxon>
        <taxon>Pentapetalae</taxon>
        <taxon>rosids</taxon>
        <taxon>fabids</taxon>
        <taxon>Rosales</taxon>
        <taxon>Cannabaceae</taxon>
        <taxon>Trema</taxon>
    </lineage>
</organism>
<feature type="non-terminal residue" evidence="2">
    <location>
        <position position="1"/>
    </location>
</feature>
<evidence type="ECO:0000256" key="1">
    <source>
        <dbReference type="SAM" id="MobiDB-lite"/>
    </source>
</evidence>
<reference evidence="3" key="1">
    <citation type="submission" date="2016-06" db="EMBL/GenBank/DDBJ databases">
        <title>Parallel loss of symbiosis genes in relatives of nitrogen-fixing non-legume Parasponia.</title>
        <authorList>
            <person name="Van Velzen R."/>
            <person name="Holmer R."/>
            <person name="Bu F."/>
            <person name="Rutten L."/>
            <person name="Van Zeijl A."/>
            <person name="Liu W."/>
            <person name="Santuari L."/>
            <person name="Cao Q."/>
            <person name="Sharma T."/>
            <person name="Shen D."/>
            <person name="Roswanjaya Y."/>
            <person name="Wardhani T."/>
            <person name="Kalhor M.S."/>
            <person name="Jansen J."/>
            <person name="Van den Hoogen J."/>
            <person name="Gungor B."/>
            <person name="Hartog M."/>
            <person name="Hontelez J."/>
            <person name="Verver J."/>
            <person name="Yang W.-C."/>
            <person name="Schijlen E."/>
            <person name="Repin R."/>
            <person name="Schilthuizen M."/>
            <person name="Schranz E."/>
            <person name="Heidstra R."/>
            <person name="Miyata K."/>
            <person name="Fedorova E."/>
            <person name="Kohlen W."/>
            <person name="Bisseling T."/>
            <person name="Smit S."/>
            <person name="Geurts R."/>
        </authorList>
    </citation>
    <scope>NUCLEOTIDE SEQUENCE [LARGE SCALE GENOMIC DNA]</scope>
    <source>
        <strain evidence="3">cv. RG33-2</strain>
    </source>
</reference>
<dbReference type="Proteomes" id="UP000237000">
    <property type="component" value="Unassembled WGS sequence"/>
</dbReference>
<evidence type="ECO:0000313" key="3">
    <source>
        <dbReference type="Proteomes" id="UP000237000"/>
    </source>
</evidence>
<evidence type="ECO:0000313" key="2">
    <source>
        <dbReference type="EMBL" id="PON42616.1"/>
    </source>
</evidence>
<gene>
    <name evidence="2" type="ORF">TorRG33x02_335380</name>
</gene>
<dbReference type="EMBL" id="JXTC01000632">
    <property type="protein sequence ID" value="PON42616.1"/>
    <property type="molecule type" value="Genomic_DNA"/>
</dbReference>
<dbReference type="InParanoid" id="A0A2P5B1I5"/>
<name>A0A2P5B1I5_TREOI</name>
<protein>
    <submittedName>
        <fullName evidence="2">Uncharacterized protein</fullName>
    </submittedName>
</protein>
<keyword evidence="3" id="KW-1185">Reference proteome</keyword>
<sequence length="73" mass="7835">ELNLVLRRHSGVPPTDTWHPSANSPGSGAPTPFFGTAAPPARNKNTYSYMALPPPPSLVERDQLANHCTLEAN</sequence>
<comment type="caution">
    <text evidence="2">The sequence shown here is derived from an EMBL/GenBank/DDBJ whole genome shotgun (WGS) entry which is preliminary data.</text>
</comment>
<feature type="compositionally biased region" description="Low complexity" evidence="1">
    <location>
        <begin position="28"/>
        <end position="40"/>
    </location>
</feature>
<feature type="region of interest" description="Disordered" evidence="1">
    <location>
        <begin position="1"/>
        <end position="40"/>
    </location>
</feature>
<accession>A0A2P5B1I5</accession>
<dbReference type="AlphaFoldDB" id="A0A2P5B1I5"/>